<dbReference type="Proteomes" id="UP001195903">
    <property type="component" value="Unassembled WGS sequence"/>
</dbReference>
<evidence type="ECO:0000313" key="2">
    <source>
        <dbReference type="Proteomes" id="UP001195903"/>
    </source>
</evidence>
<comment type="caution">
    <text evidence="1">The sequence shown here is derived from an EMBL/GenBank/DDBJ whole genome shotgun (WGS) entry which is preliminary data.</text>
</comment>
<dbReference type="EMBL" id="JAHEPS010000002">
    <property type="protein sequence ID" value="MBT1444386.1"/>
    <property type="molecule type" value="Genomic_DNA"/>
</dbReference>
<dbReference type="SMART" id="SM00855">
    <property type="entry name" value="PGAM"/>
    <property type="match status" value="1"/>
</dbReference>
<dbReference type="InterPro" id="IPR029033">
    <property type="entry name" value="His_PPase_superfam"/>
</dbReference>
<gene>
    <name evidence="1" type="ORF">KJI95_07580</name>
</gene>
<dbReference type="Gene3D" id="3.40.50.1240">
    <property type="entry name" value="Phosphoglycerate mutase-like"/>
    <property type="match status" value="1"/>
</dbReference>
<dbReference type="Pfam" id="PF00300">
    <property type="entry name" value="His_Phos_1"/>
    <property type="match status" value="1"/>
</dbReference>
<name>A0ABS5V3J0_9GAMM</name>
<sequence>MESCEIVFWRHGECLDGGVLRGRTDSAPDLTSLDAIVRYAAALANPSANASEKTSANASAKPSAIVSSPLSRCLVLGQALANQAGCPLSVDNGFAEMDFGDWDGRSLAELWQEAPLEAWWQNPWEISPPNGETMAAFEARVEKALNTLLNEHKPGERIWVVTHGGVIRALMAYILGARRQSGFYNRLDIPYGACVGSRWYRSGDGWQGQLVWQNMALPA</sequence>
<dbReference type="PANTHER" id="PTHR48100:SF1">
    <property type="entry name" value="HISTIDINE PHOSPHATASE FAMILY PROTEIN-RELATED"/>
    <property type="match status" value="1"/>
</dbReference>
<protein>
    <submittedName>
        <fullName evidence="1">Histidine phosphatase family protein</fullName>
    </submittedName>
</protein>
<proteinExistence type="predicted"/>
<dbReference type="RefSeq" id="WP_214506576.1">
    <property type="nucleotide sequence ID" value="NZ_JAHEPS010000002.1"/>
</dbReference>
<dbReference type="InterPro" id="IPR013078">
    <property type="entry name" value="His_Pase_superF_clade-1"/>
</dbReference>
<organism evidence="1 2">
    <name type="scientific">Shewanella jiangmenensis</name>
    <dbReference type="NCBI Taxonomy" id="2837387"/>
    <lineage>
        <taxon>Bacteria</taxon>
        <taxon>Pseudomonadati</taxon>
        <taxon>Pseudomonadota</taxon>
        <taxon>Gammaproteobacteria</taxon>
        <taxon>Alteromonadales</taxon>
        <taxon>Shewanellaceae</taxon>
        <taxon>Shewanella</taxon>
    </lineage>
</organism>
<keyword evidence="2" id="KW-1185">Reference proteome</keyword>
<dbReference type="SUPFAM" id="SSF53254">
    <property type="entry name" value="Phosphoglycerate mutase-like"/>
    <property type="match status" value="1"/>
</dbReference>
<accession>A0ABS5V3J0</accession>
<dbReference type="PANTHER" id="PTHR48100">
    <property type="entry name" value="BROAD-SPECIFICITY PHOSPHATASE YOR283W-RELATED"/>
    <property type="match status" value="1"/>
</dbReference>
<dbReference type="CDD" id="cd07067">
    <property type="entry name" value="HP_PGM_like"/>
    <property type="match status" value="1"/>
</dbReference>
<evidence type="ECO:0000313" key="1">
    <source>
        <dbReference type="EMBL" id="MBT1444386.1"/>
    </source>
</evidence>
<reference evidence="1 2" key="1">
    <citation type="submission" date="2021-05" db="EMBL/GenBank/DDBJ databases">
        <title>Shewanella sp. JM162201.</title>
        <authorList>
            <person name="Xu S."/>
            <person name="Li A."/>
        </authorList>
    </citation>
    <scope>NUCLEOTIDE SEQUENCE [LARGE SCALE GENOMIC DNA]</scope>
    <source>
        <strain evidence="1 2">JM162201</strain>
    </source>
</reference>
<dbReference type="InterPro" id="IPR050275">
    <property type="entry name" value="PGM_Phosphatase"/>
</dbReference>